<dbReference type="EMBL" id="SSOC01000004">
    <property type="protein sequence ID" value="THF64559.1"/>
    <property type="molecule type" value="Genomic_DNA"/>
</dbReference>
<keyword evidence="3" id="KW-1185">Reference proteome</keyword>
<evidence type="ECO:0000313" key="2">
    <source>
        <dbReference type="EMBL" id="THF64559.1"/>
    </source>
</evidence>
<evidence type="ECO:0008006" key="4">
    <source>
        <dbReference type="Google" id="ProtNLM"/>
    </source>
</evidence>
<comment type="caution">
    <text evidence="2">The sequence shown here is derived from an EMBL/GenBank/DDBJ whole genome shotgun (WGS) entry which is preliminary data.</text>
</comment>
<gene>
    <name evidence="2" type="ORF">E6C76_10870</name>
</gene>
<reference evidence="2 3" key="1">
    <citation type="submission" date="2019-04" db="EMBL/GenBank/DDBJ databases">
        <title>Azoarcus nasutitermitis sp. nov. isolated from termite nest.</title>
        <authorList>
            <person name="Lin S.-Y."/>
            <person name="Hameed A."/>
            <person name="Hsu Y.-H."/>
            <person name="Young C.-C."/>
        </authorList>
    </citation>
    <scope>NUCLEOTIDE SEQUENCE [LARGE SCALE GENOMIC DNA]</scope>
    <source>
        <strain evidence="2 3">CC-YHH838</strain>
    </source>
</reference>
<dbReference type="AlphaFoldDB" id="A0A4V3WBU1"/>
<dbReference type="RefSeq" id="WP_136348278.1">
    <property type="nucleotide sequence ID" value="NZ_SSOC01000004.1"/>
</dbReference>
<sequence length="141" mass="16313">MRYPSFSHCKGLSRFVAMTALGLCAWTPGAFAQQVDPYRLMVREQFFKSLVDVCSRLHGDDTQQYRKLLQGWQAQNRQQLEPVMRELTQGNGNSDRLGKALEVERRTLEDWQTNQMKVSRERTPSKAECGRMLESLSRLSI</sequence>
<organism evidence="2 3">
    <name type="scientific">Pseudothauera nasutitermitis</name>
    <dbReference type="NCBI Taxonomy" id="2565930"/>
    <lineage>
        <taxon>Bacteria</taxon>
        <taxon>Pseudomonadati</taxon>
        <taxon>Pseudomonadota</taxon>
        <taxon>Betaproteobacteria</taxon>
        <taxon>Rhodocyclales</taxon>
        <taxon>Zoogloeaceae</taxon>
        <taxon>Pseudothauera</taxon>
    </lineage>
</organism>
<feature type="chain" id="PRO_5020586143" description="Secreted protein" evidence="1">
    <location>
        <begin position="33"/>
        <end position="141"/>
    </location>
</feature>
<feature type="signal peptide" evidence="1">
    <location>
        <begin position="1"/>
        <end position="32"/>
    </location>
</feature>
<accession>A0A4V3WBU1</accession>
<keyword evidence="1" id="KW-0732">Signal</keyword>
<dbReference type="Proteomes" id="UP000308430">
    <property type="component" value="Unassembled WGS sequence"/>
</dbReference>
<evidence type="ECO:0000313" key="3">
    <source>
        <dbReference type="Proteomes" id="UP000308430"/>
    </source>
</evidence>
<proteinExistence type="predicted"/>
<protein>
    <recommendedName>
        <fullName evidence="4">Secreted protein</fullName>
    </recommendedName>
</protein>
<name>A0A4V3WBU1_9RHOO</name>
<evidence type="ECO:0000256" key="1">
    <source>
        <dbReference type="SAM" id="SignalP"/>
    </source>
</evidence>